<reference evidence="10" key="1">
    <citation type="submission" date="2023-10" db="EMBL/GenBank/DDBJ databases">
        <authorList>
            <person name="Noh H."/>
        </authorList>
    </citation>
    <scope>NUCLEOTIDE SEQUENCE</scope>
    <source>
        <strain evidence="10">DUCC4014</strain>
    </source>
</reference>
<dbReference type="CDD" id="cd00067">
    <property type="entry name" value="GAL4"/>
    <property type="match status" value="1"/>
</dbReference>
<protein>
    <submittedName>
        <fullName evidence="10">Nitrogen assimilation transcription factor nit-4</fullName>
    </submittedName>
</protein>
<feature type="compositionally biased region" description="Polar residues" evidence="8">
    <location>
        <begin position="119"/>
        <end position="150"/>
    </location>
</feature>
<dbReference type="AlphaFoldDB" id="A0AAF0Y5Z5"/>
<keyword evidence="5" id="KW-0238">DNA-binding</keyword>
<keyword evidence="4" id="KW-0805">Transcription regulation</keyword>
<dbReference type="SMART" id="SM00066">
    <property type="entry name" value="GAL4"/>
    <property type="match status" value="1"/>
</dbReference>
<organism evidence="10 11">
    <name type="scientific">Vanrija pseudolonga</name>
    <dbReference type="NCBI Taxonomy" id="143232"/>
    <lineage>
        <taxon>Eukaryota</taxon>
        <taxon>Fungi</taxon>
        <taxon>Dikarya</taxon>
        <taxon>Basidiomycota</taxon>
        <taxon>Agaricomycotina</taxon>
        <taxon>Tremellomycetes</taxon>
        <taxon>Trichosporonales</taxon>
        <taxon>Trichosporonaceae</taxon>
        <taxon>Vanrija</taxon>
    </lineage>
</organism>
<evidence type="ECO:0000256" key="5">
    <source>
        <dbReference type="ARBA" id="ARBA00023125"/>
    </source>
</evidence>
<evidence type="ECO:0000259" key="9">
    <source>
        <dbReference type="PROSITE" id="PS50048"/>
    </source>
</evidence>
<dbReference type="GO" id="GO:0000981">
    <property type="term" value="F:DNA-binding transcription factor activity, RNA polymerase II-specific"/>
    <property type="evidence" value="ECO:0007669"/>
    <property type="project" value="InterPro"/>
</dbReference>
<dbReference type="InterPro" id="IPR051615">
    <property type="entry name" value="Transcr_Regulatory_Elem"/>
</dbReference>
<keyword evidence="11" id="KW-1185">Reference proteome</keyword>
<dbReference type="Proteomes" id="UP000827549">
    <property type="component" value="Chromosome 3"/>
</dbReference>
<evidence type="ECO:0000256" key="6">
    <source>
        <dbReference type="ARBA" id="ARBA00023163"/>
    </source>
</evidence>
<gene>
    <name evidence="10" type="primary">nit-4_2</name>
    <name evidence="10" type="ORF">LOC62_03G004309</name>
</gene>
<dbReference type="SUPFAM" id="SSF57701">
    <property type="entry name" value="Zn2/Cys6 DNA-binding domain"/>
    <property type="match status" value="1"/>
</dbReference>
<dbReference type="CDD" id="cd12148">
    <property type="entry name" value="fungal_TF_MHR"/>
    <property type="match status" value="1"/>
</dbReference>
<evidence type="ECO:0000256" key="7">
    <source>
        <dbReference type="ARBA" id="ARBA00023242"/>
    </source>
</evidence>
<feature type="domain" description="Zn(2)-C6 fungal-type" evidence="9">
    <location>
        <begin position="35"/>
        <end position="65"/>
    </location>
</feature>
<sequence>MAPPQPSADAESSTSGAGPQRTQMLSRVPRKLNFACESCRVKKRRCDGTKPRCRLCAALNTECVYKSTPTPKYVQDLEAYNSSLRHTLLRLKDASPAQRDHILGALDRAALGSAIPSALGTSSPATKSPHTDTPSSGVKSEPSSQAQSVSPEGDGVDSLTEKFKEQAKISVDGSGLLSLHGPSSLFYLAPTPFGGKRKDDAEEVEAEQLDIEQHLVLDWIDNMSTTASVPSVSNDVWQYLLKLHFTWVQPLFGFVHHKAFLRDMTRPRTPTSMFSPFLLYSLATHVMRYRDQELLFPQDGDTHPDPFLPQARLLVYREIERGSSLSACLGLLLLSAKEVFLGRVGQSWVYLGIAVRMVQDLGIHQDGRQLNGTCQFRFSPDELRSRQHIFWSAYLWDKMVSLYFGRAPMLQVTKNSPPPMTGDPEIDHQPWEPCGSQMDNFPPYNPQPSYEVLTFAYATQLAVVMNDVLLYDAGEPTARPLDATRAALTEWYNSLPKDLRYDPKKETGRVAPGHIVNLNTLYHMVSILVDRRQKVGVVQNSSVRSALDICVLAQISDKHYVDRQAVLSHCYCIYTAATVLLFKLKQHKENTWITDEEAIMATSLQWCLWRLTETSITIHALRIPIDVLQEHVSRLPANLQAIVRPAEKATDAAHTEEAQAETAAVMANLSSAGMVEGTDPFSGLTMSLDSMFGIMPATMVPTGDTNMQTQTPGSAAEGSAFSPDPDLMDWLGSGATGGNGAWSGLAPPPGGLDLAWFAGTQTDKAA</sequence>
<feature type="compositionally biased region" description="Polar residues" evidence="8">
    <location>
        <begin position="10"/>
        <end position="24"/>
    </location>
</feature>
<dbReference type="PROSITE" id="PS50048">
    <property type="entry name" value="ZN2_CY6_FUNGAL_2"/>
    <property type="match status" value="1"/>
</dbReference>
<dbReference type="GO" id="GO:0006351">
    <property type="term" value="P:DNA-templated transcription"/>
    <property type="evidence" value="ECO:0007669"/>
    <property type="project" value="InterPro"/>
</dbReference>
<keyword evidence="7" id="KW-0539">Nucleus</keyword>
<comment type="subcellular location">
    <subcellularLocation>
        <location evidence="1">Nucleus</location>
    </subcellularLocation>
</comment>
<keyword evidence="2" id="KW-0479">Metal-binding</keyword>
<feature type="region of interest" description="Disordered" evidence="8">
    <location>
        <begin position="117"/>
        <end position="158"/>
    </location>
</feature>
<accession>A0AAF0Y5Z5</accession>
<dbReference type="SMART" id="SM00906">
    <property type="entry name" value="Fungal_trans"/>
    <property type="match status" value="1"/>
</dbReference>
<dbReference type="InterPro" id="IPR001138">
    <property type="entry name" value="Zn2Cys6_DnaBD"/>
</dbReference>
<dbReference type="GO" id="GO:0003677">
    <property type="term" value="F:DNA binding"/>
    <property type="evidence" value="ECO:0007669"/>
    <property type="project" value="UniProtKB-KW"/>
</dbReference>
<evidence type="ECO:0000256" key="8">
    <source>
        <dbReference type="SAM" id="MobiDB-lite"/>
    </source>
</evidence>
<evidence type="ECO:0000256" key="4">
    <source>
        <dbReference type="ARBA" id="ARBA00023015"/>
    </source>
</evidence>
<dbReference type="InterPro" id="IPR007219">
    <property type="entry name" value="XnlR_reg_dom"/>
</dbReference>
<keyword evidence="6" id="KW-0804">Transcription</keyword>
<dbReference type="InterPro" id="IPR036864">
    <property type="entry name" value="Zn2-C6_fun-type_DNA-bd_sf"/>
</dbReference>
<dbReference type="GO" id="GO:0005634">
    <property type="term" value="C:nucleus"/>
    <property type="evidence" value="ECO:0007669"/>
    <property type="project" value="UniProtKB-SubCell"/>
</dbReference>
<dbReference type="EMBL" id="CP086716">
    <property type="protein sequence ID" value="WOO80780.1"/>
    <property type="molecule type" value="Genomic_DNA"/>
</dbReference>
<dbReference type="GeneID" id="87807547"/>
<dbReference type="GO" id="GO:0008270">
    <property type="term" value="F:zinc ion binding"/>
    <property type="evidence" value="ECO:0007669"/>
    <property type="project" value="InterPro"/>
</dbReference>
<dbReference type="PANTHER" id="PTHR31313">
    <property type="entry name" value="TY1 ENHANCER ACTIVATOR"/>
    <property type="match status" value="1"/>
</dbReference>
<dbReference type="PROSITE" id="PS00463">
    <property type="entry name" value="ZN2_CY6_FUNGAL_1"/>
    <property type="match status" value="1"/>
</dbReference>
<evidence type="ECO:0000256" key="2">
    <source>
        <dbReference type="ARBA" id="ARBA00022723"/>
    </source>
</evidence>
<evidence type="ECO:0000313" key="10">
    <source>
        <dbReference type="EMBL" id="WOO80780.1"/>
    </source>
</evidence>
<dbReference type="RefSeq" id="XP_062626812.1">
    <property type="nucleotide sequence ID" value="XM_062770828.1"/>
</dbReference>
<evidence type="ECO:0000256" key="1">
    <source>
        <dbReference type="ARBA" id="ARBA00004123"/>
    </source>
</evidence>
<feature type="region of interest" description="Disordered" evidence="8">
    <location>
        <begin position="1"/>
        <end position="24"/>
    </location>
</feature>
<dbReference type="Pfam" id="PF00172">
    <property type="entry name" value="Zn_clus"/>
    <property type="match status" value="1"/>
</dbReference>
<dbReference type="Gene3D" id="4.10.240.10">
    <property type="entry name" value="Zn(2)-C6 fungal-type DNA-binding domain"/>
    <property type="match status" value="1"/>
</dbReference>
<evidence type="ECO:0000256" key="3">
    <source>
        <dbReference type="ARBA" id="ARBA00022833"/>
    </source>
</evidence>
<keyword evidence="3" id="KW-0862">Zinc</keyword>
<dbReference type="Pfam" id="PF04082">
    <property type="entry name" value="Fungal_trans"/>
    <property type="match status" value="1"/>
</dbReference>
<dbReference type="PANTHER" id="PTHR31313:SF85">
    <property type="entry name" value="ZN(II)2CYS6 TRANSCRIPTION FACTOR (EUROFUNG)"/>
    <property type="match status" value="1"/>
</dbReference>
<name>A0AAF0Y5Z5_9TREE</name>
<evidence type="ECO:0000313" key="11">
    <source>
        <dbReference type="Proteomes" id="UP000827549"/>
    </source>
</evidence>
<proteinExistence type="predicted"/>